<accession>A0A370U0W3</accession>
<gene>
    <name evidence="1" type="ORF">BP5553_01391</name>
</gene>
<organism evidence="1 2">
    <name type="scientific">Venustampulla echinocandica</name>
    <dbReference type="NCBI Taxonomy" id="2656787"/>
    <lineage>
        <taxon>Eukaryota</taxon>
        <taxon>Fungi</taxon>
        <taxon>Dikarya</taxon>
        <taxon>Ascomycota</taxon>
        <taxon>Pezizomycotina</taxon>
        <taxon>Leotiomycetes</taxon>
        <taxon>Helotiales</taxon>
        <taxon>Pleuroascaceae</taxon>
        <taxon>Venustampulla</taxon>
    </lineage>
</organism>
<dbReference type="AlphaFoldDB" id="A0A370U0W3"/>
<comment type="caution">
    <text evidence="1">The sequence shown here is derived from an EMBL/GenBank/DDBJ whole genome shotgun (WGS) entry which is preliminary data.</text>
</comment>
<name>A0A370U0W3_9HELO</name>
<sequence>MHLQVLARELESTKDLTISSALSFGGVFDAPITLGQASIDVVNSSPEYLVVEAAWKEAKRDCTERFGSVAAARRAKATSSLQRDYICADNKKHAR</sequence>
<reference evidence="1 2" key="1">
    <citation type="journal article" date="2018" name="IMA Fungus">
        <title>IMA Genome-F 9: Draft genome sequence of Annulohypoxylon stygium, Aspergillus mulundensis, Berkeleyomyces basicola (syn. Thielaviopsis basicola), Ceratocystis smalleyi, two Cercospora beticola strains, Coleophoma cylindrospora, Fusarium fracticaudum, Phialophora cf. hyalina, and Morchella septimelata.</title>
        <authorList>
            <person name="Wingfield B.D."/>
            <person name="Bills G.F."/>
            <person name="Dong Y."/>
            <person name="Huang W."/>
            <person name="Nel W.J."/>
            <person name="Swalarsk-Parry B.S."/>
            <person name="Vaghefi N."/>
            <person name="Wilken P.M."/>
            <person name="An Z."/>
            <person name="de Beer Z.W."/>
            <person name="De Vos L."/>
            <person name="Chen L."/>
            <person name="Duong T.A."/>
            <person name="Gao Y."/>
            <person name="Hammerbacher A."/>
            <person name="Kikkert J.R."/>
            <person name="Li Y."/>
            <person name="Li H."/>
            <person name="Li K."/>
            <person name="Li Q."/>
            <person name="Liu X."/>
            <person name="Ma X."/>
            <person name="Naidoo K."/>
            <person name="Pethybridge S.J."/>
            <person name="Sun J."/>
            <person name="Steenkamp E.T."/>
            <person name="van der Nest M.A."/>
            <person name="van Wyk S."/>
            <person name="Wingfield M.J."/>
            <person name="Xiong C."/>
            <person name="Yue Q."/>
            <person name="Zhang X."/>
        </authorList>
    </citation>
    <scope>NUCLEOTIDE SEQUENCE [LARGE SCALE GENOMIC DNA]</scope>
    <source>
        <strain evidence="1 2">BP 5553</strain>
    </source>
</reference>
<proteinExistence type="predicted"/>
<dbReference type="RefSeq" id="XP_031874068.1">
    <property type="nucleotide sequence ID" value="XM_032010014.1"/>
</dbReference>
<dbReference type="Proteomes" id="UP000254866">
    <property type="component" value="Unassembled WGS sequence"/>
</dbReference>
<protein>
    <submittedName>
        <fullName evidence="1">Uncharacterized protein</fullName>
    </submittedName>
</protein>
<keyword evidence="2" id="KW-1185">Reference proteome</keyword>
<evidence type="ECO:0000313" key="2">
    <source>
        <dbReference type="Proteomes" id="UP000254866"/>
    </source>
</evidence>
<dbReference type="EMBL" id="NPIC01000001">
    <property type="protein sequence ID" value="RDL41412.1"/>
    <property type="molecule type" value="Genomic_DNA"/>
</dbReference>
<evidence type="ECO:0000313" key="1">
    <source>
        <dbReference type="EMBL" id="RDL41412.1"/>
    </source>
</evidence>
<dbReference type="GeneID" id="43594240"/>